<comment type="caution">
    <text evidence="2">The sequence shown here is derived from an EMBL/GenBank/DDBJ whole genome shotgun (WGS) entry which is preliminary data.</text>
</comment>
<dbReference type="EMBL" id="VSTH01000051">
    <property type="protein sequence ID" value="TYO65466.1"/>
    <property type="molecule type" value="Genomic_DNA"/>
</dbReference>
<protein>
    <recommendedName>
        <fullName evidence="4">Rap1a immunity protein domain-containing protein</fullName>
    </recommendedName>
</protein>
<accession>A0A5S4YM35</accession>
<sequence length="133" mass="14786">MKLRALAALAVTLVLAQFTPAAAENVNREFIALATISYTVINKCGDQYEFIDGSAQKAADQVGADFDTYGPATMNAIFVIIGIEYDRTKLIPEVTRFVRADLEELMGEIKKGERYFCKKYGATMVKVGFMKRK</sequence>
<evidence type="ECO:0000313" key="3">
    <source>
        <dbReference type="Proteomes" id="UP000324797"/>
    </source>
</evidence>
<keyword evidence="1" id="KW-0732">Signal</keyword>
<feature type="signal peptide" evidence="1">
    <location>
        <begin position="1"/>
        <end position="23"/>
    </location>
</feature>
<organism evidence="2 3">
    <name type="scientific">Bradyrhizobium hipponense</name>
    <dbReference type="NCBI Taxonomy" id="2605638"/>
    <lineage>
        <taxon>Bacteria</taxon>
        <taxon>Pseudomonadati</taxon>
        <taxon>Pseudomonadota</taxon>
        <taxon>Alphaproteobacteria</taxon>
        <taxon>Hyphomicrobiales</taxon>
        <taxon>Nitrobacteraceae</taxon>
        <taxon>Bradyrhizobium</taxon>
    </lineage>
</organism>
<dbReference type="Proteomes" id="UP000324797">
    <property type="component" value="Unassembled WGS sequence"/>
</dbReference>
<gene>
    <name evidence="2" type="ORF">FXV83_16150</name>
</gene>
<evidence type="ECO:0008006" key="4">
    <source>
        <dbReference type="Google" id="ProtNLM"/>
    </source>
</evidence>
<dbReference type="RefSeq" id="WP_148740400.1">
    <property type="nucleotide sequence ID" value="NZ_VSTH01000051.1"/>
</dbReference>
<evidence type="ECO:0000256" key="1">
    <source>
        <dbReference type="SAM" id="SignalP"/>
    </source>
</evidence>
<proteinExistence type="predicted"/>
<evidence type="ECO:0000313" key="2">
    <source>
        <dbReference type="EMBL" id="TYO65466.1"/>
    </source>
</evidence>
<keyword evidence="3" id="KW-1185">Reference proteome</keyword>
<feature type="chain" id="PRO_5024439826" description="Rap1a immunity protein domain-containing protein" evidence="1">
    <location>
        <begin position="24"/>
        <end position="133"/>
    </location>
</feature>
<dbReference type="AlphaFoldDB" id="A0A5S4YM35"/>
<reference evidence="2 3" key="1">
    <citation type="submission" date="2019-08" db="EMBL/GenBank/DDBJ databases">
        <title>Bradyrhizobium hipponensis sp. nov., a rhizobium isolated from a Lupinus angustifolius root nodule in Tunisia.</title>
        <authorList>
            <person name="Off K."/>
            <person name="Rejili M."/>
            <person name="Mars M."/>
            <person name="Brachmann A."/>
            <person name="Marin M."/>
        </authorList>
    </citation>
    <scope>NUCLEOTIDE SEQUENCE [LARGE SCALE GENOMIC DNA]</scope>
    <source>
        <strain evidence="3">aSej3</strain>
    </source>
</reference>
<name>A0A5S4YM35_9BRAD</name>